<evidence type="ECO:0000259" key="4">
    <source>
        <dbReference type="Pfam" id="PF13458"/>
    </source>
</evidence>
<organism evidence="5 6">
    <name type="scientific">Streptomyces varsoviensis</name>
    <dbReference type="NCBI Taxonomy" id="67373"/>
    <lineage>
        <taxon>Bacteria</taxon>
        <taxon>Bacillati</taxon>
        <taxon>Actinomycetota</taxon>
        <taxon>Actinomycetes</taxon>
        <taxon>Kitasatosporales</taxon>
        <taxon>Streptomycetaceae</taxon>
        <taxon>Streptomyces</taxon>
    </lineage>
</organism>
<dbReference type="RefSeq" id="WP_030888116.1">
    <property type="nucleotide sequence ID" value="NZ_JBEZAH010000007.1"/>
</dbReference>
<sequence length="410" mass="43350">MRHRSLLILTTALTTGALTLSACGSRDDDKGGGNGGEKTTVTIGVDAPLTGSLSAIGQGIKNSVDLAVKTANKNNEVKGVTFKIEPLDDQAVPASGQQNATKLAADESVLGVVGPLNSGVAQSMQRVFANANLTQVSPANTNPALSQGDKWGQGKKSRPFKTYFRTATTDIIQGRFAAQYLYNDAKKRKAFVVDDKQTYGAGLATIFSQEFKRLGGQVVGTDHLTTKETDFSSTANKIKNSGADSVYFGGQYPEGGLLSGQTKRAGANVPVMGGDGIYDPAFIKAAGGSNNGDLATSVGYPVQQLDSAKNFIKDYAAQNYKDPYAAYGGYSYDGAWAIIQAVKKVMADNDGKLPDKAREKVVEAMSQVSFQGVTGKVSFDQYGDTTNKQLTVYTVKGGKWTTVKSATFEE</sequence>
<evidence type="ECO:0000256" key="3">
    <source>
        <dbReference type="SAM" id="MobiDB-lite"/>
    </source>
</evidence>
<dbReference type="CDD" id="cd06342">
    <property type="entry name" value="PBP1_ABC_LIVBP-like"/>
    <property type="match status" value="1"/>
</dbReference>
<dbReference type="SUPFAM" id="SSF53822">
    <property type="entry name" value="Periplasmic binding protein-like I"/>
    <property type="match status" value="1"/>
</dbReference>
<dbReference type="PANTHER" id="PTHR47151">
    <property type="entry name" value="LEU/ILE/VAL-BINDING ABC TRANSPORTER SUBUNIT"/>
    <property type="match status" value="1"/>
</dbReference>
<evidence type="ECO:0000256" key="1">
    <source>
        <dbReference type="ARBA" id="ARBA00010062"/>
    </source>
</evidence>
<feature type="domain" description="Leucine-binding protein" evidence="4">
    <location>
        <begin position="40"/>
        <end position="399"/>
    </location>
</feature>
<reference evidence="5 6" key="1">
    <citation type="submission" date="2015-07" db="EMBL/GenBank/DDBJ databases">
        <authorList>
            <person name="Ju K.-S."/>
            <person name="Doroghazi J.R."/>
            <person name="Metcalf W.W."/>
        </authorList>
    </citation>
    <scope>NUCLEOTIDE SEQUENCE [LARGE SCALE GENOMIC DNA]</scope>
    <source>
        <strain evidence="5 6">NRRL B-3589</strain>
    </source>
</reference>
<dbReference type="Proteomes" id="UP000037020">
    <property type="component" value="Unassembled WGS sequence"/>
</dbReference>
<keyword evidence="6" id="KW-1185">Reference proteome</keyword>
<dbReference type="Gene3D" id="3.40.50.2300">
    <property type="match status" value="2"/>
</dbReference>
<protein>
    <submittedName>
        <fullName evidence="5">Branched-chain amino acid ABC transporter substrate-binding protein</fullName>
    </submittedName>
</protein>
<comment type="similarity">
    <text evidence="1">Belongs to the leucine-binding protein family.</text>
</comment>
<gene>
    <name evidence="5" type="ORF">ADK38_07240</name>
</gene>
<evidence type="ECO:0000256" key="2">
    <source>
        <dbReference type="ARBA" id="ARBA00022729"/>
    </source>
</evidence>
<comment type="caution">
    <text evidence="5">The sequence shown here is derived from an EMBL/GenBank/DDBJ whole genome shotgun (WGS) entry which is preliminary data.</text>
</comment>
<dbReference type="PANTHER" id="PTHR47151:SF2">
    <property type="entry name" value="AMINO ACID BINDING PROTEIN"/>
    <property type="match status" value="1"/>
</dbReference>
<proteinExistence type="inferred from homology"/>
<accession>A0ABR5JB66</accession>
<feature type="region of interest" description="Disordered" evidence="3">
    <location>
        <begin position="138"/>
        <end position="157"/>
    </location>
</feature>
<dbReference type="PROSITE" id="PS51257">
    <property type="entry name" value="PROKAR_LIPOPROTEIN"/>
    <property type="match status" value="1"/>
</dbReference>
<dbReference type="EMBL" id="LGUT01000593">
    <property type="protein sequence ID" value="KOG90691.1"/>
    <property type="molecule type" value="Genomic_DNA"/>
</dbReference>
<dbReference type="InterPro" id="IPR028081">
    <property type="entry name" value="Leu-bd"/>
</dbReference>
<evidence type="ECO:0000313" key="5">
    <source>
        <dbReference type="EMBL" id="KOG90691.1"/>
    </source>
</evidence>
<keyword evidence="2" id="KW-0732">Signal</keyword>
<dbReference type="Pfam" id="PF13458">
    <property type="entry name" value="Peripla_BP_6"/>
    <property type="match status" value="1"/>
</dbReference>
<evidence type="ECO:0000313" key="6">
    <source>
        <dbReference type="Proteomes" id="UP000037020"/>
    </source>
</evidence>
<dbReference type="InterPro" id="IPR028082">
    <property type="entry name" value="Peripla_BP_I"/>
</dbReference>
<name>A0ABR5JB66_9ACTN</name>